<gene>
    <name evidence="3" type="ORF">TCM_040051</name>
</gene>
<dbReference type="HOGENOM" id="CLU_925627_0_0_1"/>
<dbReference type="EMBL" id="CM001887">
    <property type="protein sequence ID" value="EOY32312.1"/>
    <property type="molecule type" value="Genomic_DNA"/>
</dbReference>
<dbReference type="Gramene" id="EOY32312">
    <property type="protein sequence ID" value="EOY32312"/>
    <property type="gene ID" value="TCM_040051"/>
</dbReference>
<evidence type="ECO:0000313" key="3">
    <source>
        <dbReference type="EMBL" id="EOY32312.1"/>
    </source>
</evidence>
<keyword evidence="4" id="KW-1185">Reference proteome</keyword>
<reference evidence="3 4" key="1">
    <citation type="journal article" date="2013" name="Genome Biol.">
        <title>The genome sequence of the most widely cultivated cacao type and its use to identify candidate genes regulating pod color.</title>
        <authorList>
            <person name="Motamayor J.C."/>
            <person name="Mockaitis K."/>
            <person name="Schmutz J."/>
            <person name="Haiminen N."/>
            <person name="Iii D.L."/>
            <person name="Cornejo O."/>
            <person name="Findley S.D."/>
            <person name="Zheng P."/>
            <person name="Utro F."/>
            <person name="Royaert S."/>
            <person name="Saski C."/>
            <person name="Jenkins J."/>
            <person name="Podicheti R."/>
            <person name="Zhao M."/>
            <person name="Scheffler B.E."/>
            <person name="Stack J.C."/>
            <person name="Feltus F.A."/>
            <person name="Mustiga G.M."/>
            <person name="Amores F."/>
            <person name="Phillips W."/>
            <person name="Marelli J.P."/>
            <person name="May G.D."/>
            <person name="Shapiro H."/>
            <person name="Ma J."/>
            <person name="Bustamante C.D."/>
            <person name="Schnell R.J."/>
            <person name="Main D."/>
            <person name="Gilbert D."/>
            <person name="Parida L."/>
            <person name="Kuhn D.N."/>
        </authorList>
    </citation>
    <scope>NUCLEOTIDE SEQUENCE [LARGE SCALE GENOMIC DNA]</scope>
    <source>
        <strain evidence="4">cv. Matina 1-6</strain>
    </source>
</reference>
<feature type="region of interest" description="Disordered" evidence="1">
    <location>
        <begin position="191"/>
        <end position="214"/>
    </location>
</feature>
<dbReference type="AlphaFoldDB" id="A0A061GT28"/>
<protein>
    <submittedName>
        <fullName evidence="3">Uncharacterized protein</fullName>
    </submittedName>
</protein>
<proteinExistence type="predicted"/>
<evidence type="ECO:0000313" key="4">
    <source>
        <dbReference type="Proteomes" id="UP000026915"/>
    </source>
</evidence>
<evidence type="ECO:0000256" key="2">
    <source>
        <dbReference type="SAM" id="SignalP"/>
    </source>
</evidence>
<organism evidence="3 4">
    <name type="scientific">Theobroma cacao</name>
    <name type="common">Cacao</name>
    <name type="synonym">Cocoa</name>
    <dbReference type="NCBI Taxonomy" id="3641"/>
    <lineage>
        <taxon>Eukaryota</taxon>
        <taxon>Viridiplantae</taxon>
        <taxon>Streptophyta</taxon>
        <taxon>Embryophyta</taxon>
        <taxon>Tracheophyta</taxon>
        <taxon>Spermatophyta</taxon>
        <taxon>Magnoliopsida</taxon>
        <taxon>eudicotyledons</taxon>
        <taxon>Gunneridae</taxon>
        <taxon>Pentapetalae</taxon>
        <taxon>rosids</taxon>
        <taxon>malvids</taxon>
        <taxon>Malvales</taxon>
        <taxon>Malvaceae</taxon>
        <taxon>Byttnerioideae</taxon>
        <taxon>Theobroma</taxon>
    </lineage>
</organism>
<evidence type="ECO:0000256" key="1">
    <source>
        <dbReference type="SAM" id="MobiDB-lite"/>
    </source>
</evidence>
<keyword evidence="2" id="KW-0732">Signal</keyword>
<dbReference type="PANTHER" id="PTHR31115">
    <property type="entry name" value="OS05G0107300 PROTEIN"/>
    <property type="match status" value="1"/>
</dbReference>
<dbReference type="PANTHER" id="PTHR31115:SF4">
    <property type="entry name" value="SPECTRIN BETA CHAIN, BRAIN"/>
    <property type="match status" value="1"/>
</dbReference>
<feature type="region of interest" description="Disordered" evidence="1">
    <location>
        <begin position="16"/>
        <end position="37"/>
    </location>
</feature>
<feature type="signal peptide" evidence="2">
    <location>
        <begin position="1"/>
        <end position="16"/>
    </location>
</feature>
<dbReference type="STRING" id="3641.A0A061GT28"/>
<dbReference type="InParanoid" id="A0A061GT28"/>
<dbReference type="Proteomes" id="UP000026915">
    <property type="component" value="Chromosome 9"/>
</dbReference>
<accession>A0A061GT28</accession>
<feature type="chain" id="PRO_5001603163" evidence="2">
    <location>
        <begin position="17"/>
        <end position="301"/>
    </location>
</feature>
<name>A0A061GT28_THECC</name>
<sequence length="301" mass="33447">MMLLVVLLLGWTSLDGSTDDRETKTKPKQKNNHLSTSRNLPLKTKLASKGKILPLRRSYSVTVWITVRGQPFGVFGKLRTADKGKSINTSERKDLVFFPLWLGLGNLELKLMQSDFQGMVALIPPVTLTCSALMPFVEITLADVDVKSLLCKVSMFERKYTCIPFNPRYPIQFTVQDLTGNMELVALGKPVEPSEPSLPARGSSQPLPNAGNVTEREVRLSSCSNIHRNASKEADEAIDFRNSQLNELDTIMEESGVSNDLGGLQDLSSWLNIDEDHGLQHHGFIGLDMPIDDLSDLKFAF</sequence>